<evidence type="ECO:0000313" key="2">
    <source>
        <dbReference type="Proteomes" id="UP000253034"/>
    </source>
</evidence>
<dbReference type="AlphaFoldDB" id="A0A369AFJ6"/>
<gene>
    <name evidence="1" type="ORF">DFR58_1475</name>
</gene>
<comment type="caution">
    <text evidence="1">The sequence shown here is derived from an EMBL/GenBank/DDBJ whole genome shotgun (WGS) entry which is preliminary data.</text>
</comment>
<accession>A0A369AFJ6</accession>
<dbReference type="Proteomes" id="UP000253034">
    <property type="component" value="Unassembled WGS sequence"/>
</dbReference>
<reference evidence="1 2" key="1">
    <citation type="submission" date="2018-07" db="EMBL/GenBank/DDBJ databases">
        <title>Genomic Encyclopedia of Type Strains, Phase IV (KMG-IV): sequencing the most valuable type-strain genomes for metagenomic binning, comparative biology and taxonomic classification.</title>
        <authorList>
            <person name="Goeker M."/>
        </authorList>
    </citation>
    <scope>NUCLEOTIDE SEQUENCE [LARGE SCALE GENOMIC DNA]</scope>
    <source>
        <strain evidence="1 2">DSM 27016</strain>
    </source>
</reference>
<name>A0A369AFJ6_9FIRM</name>
<dbReference type="RefSeq" id="WP_114300319.1">
    <property type="nucleotide sequence ID" value="NZ_QPJT01000047.1"/>
</dbReference>
<evidence type="ECO:0000313" key="1">
    <source>
        <dbReference type="EMBL" id="RCX07885.1"/>
    </source>
</evidence>
<dbReference type="EMBL" id="QPJT01000047">
    <property type="protein sequence ID" value="RCX07885.1"/>
    <property type="molecule type" value="Genomic_DNA"/>
</dbReference>
<protein>
    <submittedName>
        <fullName evidence="1">Uncharacterized protein</fullName>
    </submittedName>
</protein>
<organism evidence="1 2">
    <name type="scientific">Anaerobacterium chartisolvens</name>
    <dbReference type="NCBI Taxonomy" id="1297424"/>
    <lineage>
        <taxon>Bacteria</taxon>
        <taxon>Bacillati</taxon>
        <taxon>Bacillota</taxon>
        <taxon>Clostridia</taxon>
        <taxon>Eubacteriales</taxon>
        <taxon>Oscillospiraceae</taxon>
        <taxon>Anaerobacterium</taxon>
    </lineage>
</organism>
<sequence>MKKDDNIIIRVDSDFKEEFRLYFNKVSKKVLGWMEEELEKERLLRLGPVMRELKGNRYAAAAIDTAINDIVFYKSEGLDEECIEQKVSEMLKEKFDVEGQASSLFFQRIYREVYGCDAELLFKHRGSITRTINEHVNGGRI</sequence>
<keyword evidence="2" id="KW-1185">Reference proteome</keyword>
<proteinExistence type="predicted"/>